<evidence type="ECO:0000256" key="1">
    <source>
        <dbReference type="ARBA" id="ARBA00004651"/>
    </source>
</evidence>
<dbReference type="CDD" id="cd06261">
    <property type="entry name" value="TM_PBP2"/>
    <property type="match status" value="1"/>
</dbReference>
<reference evidence="9" key="1">
    <citation type="journal article" date="2014" name="Int. J. Syst. Evol. Microbiol.">
        <title>Complete genome sequence of Corynebacterium casei LMG S-19264T (=DSM 44701T), isolated from a smear-ripened cheese.</title>
        <authorList>
            <consortium name="US DOE Joint Genome Institute (JGI-PGF)"/>
            <person name="Walter F."/>
            <person name="Albersmeier A."/>
            <person name="Kalinowski J."/>
            <person name="Ruckert C."/>
        </authorList>
    </citation>
    <scope>NUCLEOTIDE SEQUENCE</scope>
    <source>
        <strain evidence="9">KCTC 32437</strain>
    </source>
</reference>
<dbReference type="AlphaFoldDB" id="A0A918S595"/>
<dbReference type="InterPro" id="IPR035906">
    <property type="entry name" value="MetI-like_sf"/>
</dbReference>
<feature type="transmembrane region" description="Helical" evidence="7">
    <location>
        <begin position="157"/>
        <end position="176"/>
    </location>
</feature>
<gene>
    <name evidence="9" type="ORF">GCM10007989_21080</name>
</gene>
<feature type="transmembrane region" description="Helical" evidence="7">
    <location>
        <begin position="26"/>
        <end position="45"/>
    </location>
</feature>
<evidence type="ECO:0000259" key="8">
    <source>
        <dbReference type="PROSITE" id="PS50928"/>
    </source>
</evidence>
<dbReference type="PANTHER" id="PTHR43744">
    <property type="entry name" value="ABC TRANSPORTER PERMEASE PROTEIN MG189-RELATED-RELATED"/>
    <property type="match status" value="1"/>
</dbReference>
<comment type="similarity">
    <text evidence="7">Belongs to the binding-protein-dependent transport system permease family.</text>
</comment>
<dbReference type="InterPro" id="IPR000515">
    <property type="entry name" value="MetI-like"/>
</dbReference>
<accession>A0A918S595</accession>
<organism evidence="9 10">
    <name type="scientific">Devosia pacifica</name>
    <dbReference type="NCBI Taxonomy" id="1335967"/>
    <lineage>
        <taxon>Bacteria</taxon>
        <taxon>Pseudomonadati</taxon>
        <taxon>Pseudomonadota</taxon>
        <taxon>Alphaproteobacteria</taxon>
        <taxon>Hyphomicrobiales</taxon>
        <taxon>Devosiaceae</taxon>
        <taxon>Devosia</taxon>
    </lineage>
</organism>
<dbReference type="EMBL" id="BMZE01000002">
    <property type="protein sequence ID" value="GHA25187.1"/>
    <property type="molecule type" value="Genomic_DNA"/>
</dbReference>
<comment type="subcellular location">
    <subcellularLocation>
        <location evidence="1 7">Cell membrane</location>
        <topology evidence="1 7">Multi-pass membrane protein</topology>
    </subcellularLocation>
</comment>
<dbReference type="GO" id="GO:0055085">
    <property type="term" value="P:transmembrane transport"/>
    <property type="evidence" value="ECO:0007669"/>
    <property type="project" value="InterPro"/>
</dbReference>
<evidence type="ECO:0000313" key="9">
    <source>
        <dbReference type="EMBL" id="GHA25187.1"/>
    </source>
</evidence>
<evidence type="ECO:0000256" key="5">
    <source>
        <dbReference type="ARBA" id="ARBA00022989"/>
    </source>
</evidence>
<keyword evidence="3" id="KW-1003">Cell membrane</keyword>
<evidence type="ECO:0000256" key="2">
    <source>
        <dbReference type="ARBA" id="ARBA00022448"/>
    </source>
</evidence>
<evidence type="ECO:0000256" key="7">
    <source>
        <dbReference type="RuleBase" id="RU363032"/>
    </source>
</evidence>
<comment type="caution">
    <text evidence="9">The sequence shown here is derived from an EMBL/GenBank/DDBJ whole genome shotgun (WGS) entry which is preliminary data.</text>
</comment>
<dbReference type="RefSeq" id="WP_189425637.1">
    <property type="nucleotide sequence ID" value="NZ_BMZE01000002.1"/>
</dbReference>
<keyword evidence="2 7" id="KW-0813">Transport</keyword>
<dbReference type="PANTHER" id="PTHR43744:SF12">
    <property type="entry name" value="ABC TRANSPORTER PERMEASE PROTEIN MG189-RELATED"/>
    <property type="match status" value="1"/>
</dbReference>
<evidence type="ECO:0000313" key="10">
    <source>
        <dbReference type="Proteomes" id="UP000646579"/>
    </source>
</evidence>
<evidence type="ECO:0000256" key="6">
    <source>
        <dbReference type="ARBA" id="ARBA00023136"/>
    </source>
</evidence>
<keyword evidence="10" id="KW-1185">Reference proteome</keyword>
<reference evidence="9" key="2">
    <citation type="submission" date="2020-09" db="EMBL/GenBank/DDBJ databases">
        <authorList>
            <person name="Sun Q."/>
            <person name="Kim S."/>
        </authorList>
    </citation>
    <scope>NUCLEOTIDE SEQUENCE</scope>
    <source>
        <strain evidence="9">KCTC 32437</strain>
    </source>
</reference>
<dbReference type="Pfam" id="PF00528">
    <property type="entry name" value="BPD_transp_1"/>
    <property type="match status" value="1"/>
</dbReference>
<dbReference type="PROSITE" id="PS50928">
    <property type="entry name" value="ABC_TM1"/>
    <property type="match status" value="1"/>
</dbReference>
<feature type="transmembrane region" description="Helical" evidence="7">
    <location>
        <begin position="255"/>
        <end position="276"/>
    </location>
</feature>
<keyword evidence="5 7" id="KW-1133">Transmembrane helix</keyword>
<feature type="transmembrane region" description="Helical" evidence="7">
    <location>
        <begin position="120"/>
        <end position="145"/>
    </location>
</feature>
<feature type="transmembrane region" description="Helical" evidence="7">
    <location>
        <begin position="197"/>
        <end position="219"/>
    </location>
</feature>
<feature type="transmembrane region" description="Helical" evidence="7">
    <location>
        <begin position="81"/>
        <end position="108"/>
    </location>
</feature>
<proteinExistence type="inferred from homology"/>
<dbReference type="Gene3D" id="1.10.3720.10">
    <property type="entry name" value="MetI-like"/>
    <property type="match status" value="1"/>
</dbReference>
<name>A0A918S595_9HYPH</name>
<keyword evidence="4 7" id="KW-0812">Transmembrane</keyword>
<evidence type="ECO:0000256" key="3">
    <source>
        <dbReference type="ARBA" id="ARBA00022475"/>
    </source>
</evidence>
<feature type="domain" description="ABC transmembrane type-1" evidence="8">
    <location>
        <begin position="85"/>
        <end position="276"/>
    </location>
</feature>
<dbReference type="SUPFAM" id="SSF161098">
    <property type="entry name" value="MetI-like"/>
    <property type="match status" value="1"/>
</dbReference>
<protein>
    <submittedName>
        <fullName evidence="9">Sugar ABC transporter permease</fullName>
    </submittedName>
</protein>
<sequence length="291" mass="32902">MSAAGEGSFRELIVERRPGAGKRRTALLVCITISLLMMLPLAWLVRSSMMEMGQIFIFPPEWIPQPFRLQNYPEALTVIPFFQYFINSLLILIPTVVGTLVSCSLAAYGFARLRWPGRDAIFGILMTTLMLPYIITLLPTFLLWAQLGFIDTYVPLIVPHWLGFQVFFIFLLRQFFKNLPMELDEAAEIDGANPLQVFWFVILPISRPALLVVAILSGLNAWNDFLDPLVYINSSDKYTLALGLSQFTGLYTSQWNLLMAASTVIIVPVLIVFFLTQRYFIEGVTMSGLKG</sequence>
<keyword evidence="6 7" id="KW-0472">Membrane</keyword>
<dbReference type="Proteomes" id="UP000646579">
    <property type="component" value="Unassembled WGS sequence"/>
</dbReference>
<evidence type="ECO:0000256" key="4">
    <source>
        <dbReference type="ARBA" id="ARBA00022692"/>
    </source>
</evidence>
<dbReference type="GO" id="GO:0005886">
    <property type="term" value="C:plasma membrane"/>
    <property type="evidence" value="ECO:0007669"/>
    <property type="project" value="UniProtKB-SubCell"/>
</dbReference>